<feature type="region of interest" description="Disordered" evidence="1">
    <location>
        <begin position="38"/>
        <end position="119"/>
    </location>
</feature>
<proteinExistence type="predicted"/>
<dbReference type="Proteomes" id="UP000825935">
    <property type="component" value="Chromosome 28"/>
</dbReference>
<dbReference type="AlphaFoldDB" id="A0A8T2RE63"/>
<protein>
    <submittedName>
        <fullName evidence="2">Uncharacterized protein</fullName>
    </submittedName>
</protein>
<feature type="compositionally biased region" description="Basic and acidic residues" evidence="1">
    <location>
        <begin position="230"/>
        <end position="248"/>
    </location>
</feature>
<dbReference type="EMBL" id="CM035433">
    <property type="protein sequence ID" value="KAH7294047.1"/>
    <property type="molecule type" value="Genomic_DNA"/>
</dbReference>
<comment type="caution">
    <text evidence="2">The sequence shown here is derived from an EMBL/GenBank/DDBJ whole genome shotgun (WGS) entry which is preliminary data.</text>
</comment>
<feature type="compositionally biased region" description="Basic and acidic residues" evidence="1">
    <location>
        <begin position="1"/>
        <end position="13"/>
    </location>
</feature>
<name>A0A8T2RE63_CERRI</name>
<gene>
    <name evidence="2" type="ORF">KP509_28G054100</name>
</gene>
<feature type="region of interest" description="Disordered" evidence="1">
    <location>
        <begin position="1"/>
        <end position="20"/>
    </location>
</feature>
<sequence>MEVKVIKPQDHVAPHSPISTVQDSRRVRLIQYLTRSIPGSSSRQSLIAQKTSSNAEAGTLKGSSGEESDEELHVPASQNASSSHLTGSSLLQKLSNGLSKRDPSSSISEKASIHSEGMHVRGMSKSVLEVSKVVAADIKGSFGRLLEMKSMLIEKLSSIPTIPADSLEHARHSIESIISEATQSAYGKTKDVMWQIRMKLVEIIPSLSPHETKKIVDDVESKVNGISKATDGDGGGHENLKVSSEENRAASTAIAPQPTSGFAASMDRVKAWALLRSRL</sequence>
<accession>A0A8T2RE63</accession>
<evidence type="ECO:0000313" key="3">
    <source>
        <dbReference type="Proteomes" id="UP000825935"/>
    </source>
</evidence>
<organism evidence="2 3">
    <name type="scientific">Ceratopteris richardii</name>
    <name type="common">Triangle waterfern</name>
    <dbReference type="NCBI Taxonomy" id="49495"/>
    <lineage>
        <taxon>Eukaryota</taxon>
        <taxon>Viridiplantae</taxon>
        <taxon>Streptophyta</taxon>
        <taxon>Embryophyta</taxon>
        <taxon>Tracheophyta</taxon>
        <taxon>Polypodiopsida</taxon>
        <taxon>Polypodiidae</taxon>
        <taxon>Polypodiales</taxon>
        <taxon>Pteridineae</taxon>
        <taxon>Pteridaceae</taxon>
        <taxon>Parkerioideae</taxon>
        <taxon>Ceratopteris</taxon>
    </lineage>
</organism>
<dbReference type="OrthoDB" id="1194482at2759"/>
<feature type="region of interest" description="Disordered" evidence="1">
    <location>
        <begin position="226"/>
        <end position="254"/>
    </location>
</feature>
<feature type="compositionally biased region" description="Polar residues" evidence="1">
    <location>
        <begin position="38"/>
        <end position="56"/>
    </location>
</feature>
<evidence type="ECO:0000313" key="2">
    <source>
        <dbReference type="EMBL" id="KAH7294047.1"/>
    </source>
</evidence>
<feature type="compositionally biased region" description="Polar residues" evidence="1">
    <location>
        <begin position="76"/>
        <end position="98"/>
    </location>
</feature>
<reference evidence="2" key="1">
    <citation type="submission" date="2021-08" db="EMBL/GenBank/DDBJ databases">
        <title>WGS assembly of Ceratopteris richardii.</title>
        <authorList>
            <person name="Marchant D.B."/>
            <person name="Chen G."/>
            <person name="Jenkins J."/>
            <person name="Shu S."/>
            <person name="Leebens-Mack J."/>
            <person name="Grimwood J."/>
            <person name="Schmutz J."/>
            <person name="Soltis P."/>
            <person name="Soltis D."/>
            <person name="Chen Z.-H."/>
        </authorList>
    </citation>
    <scope>NUCLEOTIDE SEQUENCE</scope>
    <source>
        <strain evidence="2">Whitten #5841</strain>
        <tissue evidence="2">Leaf</tissue>
    </source>
</reference>
<evidence type="ECO:0000256" key="1">
    <source>
        <dbReference type="SAM" id="MobiDB-lite"/>
    </source>
</evidence>
<keyword evidence="3" id="KW-1185">Reference proteome</keyword>
<dbReference type="EMBL" id="CM035433">
    <property type="protein sequence ID" value="KAH7294048.1"/>
    <property type="molecule type" value="Genomic_DNA"/>
</dbReference>